<evidence type="ECO:0000313" key="12">
    <source>
        <dbReference type="EMBL" id="GIH25353.1"/>
    </source>
</evidence>
<dbReference type="HAMAP" id="MF_00061">
    <property type="entry name" value="IspE"/>
    <property type="match status" value="1"/>
</dbReference>
<dbReference type="NCBIfam" id="NF002870">
    <property type="entry name" value="PRK03188.1"/>
    <property type="match status" value="1"/>
</dbReference>
<dbReference type="EMBL" id="BOOA01000028">
    <property type="protein sequence ID" value="GIH25353.1"/>
    <property type="molecule type" value="Genomic_DNA"/>
</dbReference>
<comment type="function">
    <text evidence="9">Catalyzes the phosphorylation of the position 2 hydroxy group of 4-diphosphocytidyl-2C-methyl-D-erythritol.</text>
</comment>
<gene>
    <name evidence="9 12" type="primary">ispE</name>
    <name evidence="12" type="ORF">Aph01nite_36630</name>
</gene>
<accession>A0A919UPG6</accession>
<comment type="similarity">
    <text evidence="1 9">Belongs to the GHMP kinase family. IspE subfamily.</text>
</comment>
<dbReference type="PIRSF" id="PIRSF010376">
    <property type="entry name" value="IspE"/>
    <property type="match status" value="1"/>
</dbReference>
<dbReference type="NCBIfam" id="TIGR00154">
    <property type="entry name" value="ispE"/>
    <property type="match status" value="1"/>
</dbReference>
<protein>
    <recommendedName>
        <fullName evidence="3 9">4-diphosphocytidyl-2-C-methyl-D-erythritol kinase</fullName>
        <shortName evidence="9">CMK</shortName>
        <ecNumber evidence="2 9">2.7.1.148</ecNumber>
    </recommendedName>
    <alternativeName>
        <fullName evidence="8 9">4-(cytidine-5'-diphospho)-2-C-methyl-D-erythritol kinase</fullName>
    </alternativeName>
</protein>
<dbReference type="Pfam" id="PF08544">
    <property type="entry name" value="GHMP_kinases_C"/>
    <property type="match status" value="1"/>
</dbReference>
<dbReference type="InterPro" id="IPR014721">
    <property type="entry name" value="Ribsml_uS5_D2-typ_fold_subgr"/>
</dbReference>
<keyword evidence="13" id="KW-1185">Reference proteome</keyword>
<name>A0A919UPG6_9ACTN</name>
<evidence type="ECO:0000256" key="9">
    <source>
        <dbReference type="HAMAP-Rule" id="MF_00061"/>
    </source>
</evidence>
<feature type="binding site" evidence="9">
    <location>
        <begin position="89"/>
        <end position="99"/>
    </location>
    <ligand>
        <name>ATP</name>
        <dbReference type="ChEBI" id="CHEBI:30616"/>
    </ligand>
</feature>
<dbReference type="GO" id="GO:0019288">
    <property type="term" value="P:isopentenyl diphosphate biosynthetic process, methylerythritol 4-phosphate pathway"/>
    <property type="evidence" value="ECO:0007669"/>
    <property type="project" value="UniProtKB-UniRule"/>
</dbReference>
<feature type="active site" evidence="9">
    <location>
        <position position="131"/>
    </location>
</feature>
<evidence type="ECO:0000256" key="8">
    <source>
        <dbReference type="ARBA" id="ARBA00032554"/>
    </source>
</evidence>
<dbReference type="Gene3D" id="3.30.70.890">
    <property type="entry name" value="GHMP kinase, C-terminal domain"/>
    <property type="match status" value="1"/>
</dbReference>
<sequence length="291" mass="30115">MPAKVNLQLSVGPLRDDGYHDLVNVFHAVSLFDEVTAAESDRLSIRVVGDPAGQVPLDESNLAIRAARALAARAGRSYGAELVIRKSIPVAGGMAGGSADAAAALVACDRLWGLGLSREDLSDIAADLGSDVPFALLGGTAVGTGRGEMLTPLPVSGTFHWVFALADAGLSTPAVYRECDRLREAAGERAGWPALSEPLAHALRDGDPKSLGRALVNDLQPASIMLRRSLARTLDEGREQGALGALVSGSGPTCAFLAESAEHALDLSVSLRRVCHQVVSAYGPVPGAVVV</sequence>
<dbReference type="EC" id="2.7.1.148" evidence="2 9"/>
<feature type="domain" description="GHMP kinase C-terminal" evidence="11">
    <location>
        <begin position="200"/>
        <end position="275"/>
    </location>
</feature>
<comment type="pathway">
    <text evidence="9">Isoprenoid biosynthesis; isopentenyl diphosphate biosynthesis via DXP pathway; isopentenyl diphosphate from 1-deoxy-D-xylulose 5-phosphate: step 3/6.</text>
</comment>
<dbReference type="Proteomes" id="UP000640052">
    <property type="component" value="Unassembled WGS sequence"/>
</dbReference>
<comment type="caution">
    <text evidence="12">The sequence shown here is derived from an EMBL/GenBank/DDBJ whole genome shotgun (WGS) entry which is preliminary data.</text>
</comment>
<keyword evidence="6 9" id="KW-0418">Kinase</keyword>
<organism evidence="12 13">
    <name type="scientific">Acrocarpospora phusangensis</name>
    <dbReference type="NCBI Taxonomy" id="1070424"/>
    <lineage>
        <taxon>Bacteria</taxon>
        <taxon>Bacillati</taxon>
        <taxon>Actinomycetota</taxon>
        <taxon>Actinomycetes</taxon>
        <taxon>Streptosporangiales</taxon>
        <taxon>Streptosporangiaceae</taxon>
        <taxon>Acrocarpospora</taxon>
    </lineage>
</organism>
<dbReference type="Gene3D" id="3.30.230.10">
    <property type="match status" value="1"/>
</dbReference>
<evidence type="ECO:0000256" key="4">
    <source>
        <dbReference type="ARBA" id="ARBA00022679"/>
    </source>
</evidence>
<evidence type="ECO:0000256" key="7">
    <source>
        <dbReference type="ARBA" id="ARBA00022840"/>
    </source>
</evidence>
<feature type="active site" evidence="9">
    <location>
        <position position="4"/>
    </location>
</feature>
<dbReference type="InterPro" id="IPR036554">
    <property type="entry name" value="GHMP_kinase_C_sf"/>
</dbReference>
<evidence type="ECO:0000313" key="13">
    <source>
        <dbReference type="Proteomes" id="UP000640052"/>
    </source>
</evidence>
<keyword evidence="5 9" id="KW-0547">Nucleotide-binding</keyword>
<dbReference type="InterPro" id="IPR004424">
    <property type="entry name" value="IspE"/>
</dbReference>
<evidence type="ECO:0000259" key="11">
    <source>
        <dbReference type="Pfam" id="PF08544"/>
    </source>
</evidence>
<reference evidence="12" key="1">
    <citation type="submission" date="2021-01" db="EMBL/GenBank/DDBJ databases">
        <title>Whole genome shotgun sequence of Acrocarpospora phusangensis NBRC 108782.</title>
        <authorList>
            <person name="Komaki H."/>
            <person name="Tamura T."/>
        </authorList>
    </citation>
    <scope>NUCLEOTIDE SEQUENCE</scope>
    <source>
        <strain evidence="12">NBRC 108782</strain>
    </source>
</reference>
<dbReference type="GO" id="GO:0016114">
    <property type="term" value="P:terpenoid biosynthetic process"/>
    <property type="evidence" value="ECO:0007669"/>
    <property type="project" value="UniProtKB-UniRule"/>
</dbReference>
<dbReference type="InterPro" id="IPR006204">
    <property type="entry name" value="GHMP_kinase_N_dom"/>
</dbReference>
<keyword evidence="9" id="KW-0414">Isoprene biosynthesis</keyword>
<dbReference type="SUPFAM" id="SSF55060">
    <property type="entry name" value="GHMP Kinase, C-terminal domain"/>
    <property type="match status" value="1"/>
</dbReference>
<dbReference type="PANTHER" id="PTHR43527">
    <property type="entry name" value="4-DIPHOSPHOCYTIDYL-2-C-METHYL-D-ERYTHRITOL KINASE, CHLOROPLASTIC"/>
    <property type="match status" value="1"/>
</dbReference>
<keyword evidence="7 9" id="KW-0067">ATP-binding</keyword>
<dbReference type="AlphaFoldDB" id="A0A919UPG6"/>
<evidence type="ECO:0000259" key="10">
    <source>
        <dbReference type="Pfam" id="PF00288"/>
    </source>
</evidence>
<dbReference type="SUPFAM" id="SSF54211">
    <property type="entry name" value="Ribosomal protein S5 domain 2-like"/>
    <property type="match status" value="1"/>
</dbReference>
<dbReference type="PANTHER" id="PTHR43527:SF2">
    <property type="entry name" value="4-DIPHOSPHOCYTIDYL-2-C-METHYL-D-ERYTHRITOL KINASE, CHLOROPLASTIC"/>
    <property type="match status" value="1"/>
</dbReference>
<comment type="catalytic activity">
    <reaction evidence="9">
        <text>4-CDP-2-C-methyl-D-erythritol + ATP = 4-CDP-2-C-methyl-D-erythritol 2-phosphate + ADP + H(+)</text>
        <dbReference type="Rhea" id="RHEA:18437"/>
        <dbReference type="ChEBI" id="CHEBI:15378"/>
        <dbReference type="ChEBI" id="CHEBI:30616"/>
        <dbReference type="ChEBI" id="CHEBI:57823"/>
        <dbReference type="ChEBI" id="CHEBI:57919"/>
        <dbReference type="ChEBI" id="CHEBI:456216"/>
        <dbReference type="EC" id="2.7.1.148"/>
    </reaction>
</comment>
<evidence type="ECO:0000256" key="2">
    <source>
        <dbReference type="ARBA" id="ARBA00012052"/>
    </source>
</evidence>
<dbReference type="GO" id="GO:0050515">
    <property type="term" value="F:4-(cytidine 5'-diphospho)-2-C-methyl-D-erythritol kinase activity"/>
    <property type="evidence" value="ECO:0007669"/>
    <property type="project" value="UniProtKB-UniRule"/>
</dbReference>
<evidence type="ECO:0000256" key="6">
    <source>
        <dbReference type="ARBA" id="ARBA00022777"/>
    </source>
</evidence>
<dbReference type="GO" id="GO:0005524">
    <property type="term" value="F:ATP binding"/>
    <property type="evidence" value="ECO:0007669"/>
    <property type="project" value="UniProtKB-UniRule"/>
</dbReference>
<dbReference type="Pfam" id="PF00288">
    <property type="entry name" value="GHMP_kinases_N"/>
    <property type="match status" value="1"/>
</dbReference>
<proteinExistence type="inferred from homology"/>
<evidence type="ECO:0000256" key="1">
    <source>
        <dbReference type="ARBA" id="ARBA00009684"/>
    </source>
</evidence>
<evidence type="ECO:0000256" key="5">
    <source>
        <dbReference type="ARBA" id="ARBA00022741"/>
    </source>
</evidence>
<evidence type="ECO:0000256" key="3">
    <source>
        <dbReference type="ARBA" id="ARBA00017473"/>
    </source>
</evidence>
<dbReference type="InterPro" id="IPR013750">
    <property type="entry name" value="GHMP_kinase_C_dom"/>
</dbReference>
<dbReference type="InterPro" id="IPR020568">
    <property type="entry name" value="Ribosomal_Su5_D2-typ_SF"/>
</dbReference>
<feature type="domain" description="GHMP kinase N-terminal" evidence="10">
    <location>
        <begin position="61"/>
        <end position="139"/>
    </location>
</feature>
<keyword evidence="4 9" id="KW-0808">Transferase</keyword>